<protein>
    <submittedName>
        <fullName evidence="6">Putative transcriptional regulator, TetR</fullName>
    </submittedName>
</protein>
<keyword evidence="7" id="KW-1185">Reference proteome</keyword>
<name>A0A8J3UUV5_9ACTN</name>
<evidence type="ECO:0000259" key="5">
    <source>
        <dbReference type="PROSITE" id="PS50977"/>
    </source>
</evidence>
<dbReference type="PANTHER" id="PTHR30055:SF234">
    <property type="entry name" value="HTH-TYPE TRANSCRIPTIONAL REGULATOR BETI"/>
    <property type="match status" value="1"/>
</dbReference>
<dbReference type="InterPro" id="IPR036271">
    <property type="entry name" value="Tet_transcr_reg_TetR-rel_C_sf"/>
</dbReference>
<accession>A0A8J3UUV5</accession>
<proteinExistence type="predicted"/>
<dbReference type="SUPFAM" id="SSF48498">
    <property type="entry name" value="Tetracyclin repressor-like, C-terminal domain"/>
    <property type="match status" value="1"/>
</dbReference>
<evidence type="ECO:0000313" key="6">
    <source>
        <dbReference type="EMBL" id="GII52419.1"/>
    </source>
</evidence>
<dbReference type="RefSeq" id="WP_203942706.1">
    <property type="nucleotide sequence ID" value="NZ_BOOR01000005.1"/>
</dbReference>
<dbReference type="PANTHER" id="PTHR30055">
    <property type="entry name" value="HTH-TYPE TRANSCRIPTIONAL REGULATOR RUTR"/>
    <property type="match status" value="1"/>
</dbReference>
<gene>
    <name evidence="6" type="ORF">Pth03_08080</name>
</gene>
<dbReference type="InterPro" id="IPR001647">
    <property type="entry name" value="HTH_TetR"/>
</dbReference>
<dbReference type="EMBL" id="BOOR01000005">
    <property type="protein sequence ID" value="GII52419.1"/>
    <property type="molecule type" value="Genomic_DNA"/>
</dbReference>
<keyword evidence="3" id="KW-0804">Transcription</keyword>
<evidence type="ECO:0000256" key="2">
    <source>
        <dbReference type="ARBA" id="ARBA00023125"/>
    </source>
</evidence>
<comment type="caution">
    <text evidence="6">The sequence shown here is derived from an EMBL/GenBank/DDBJ whole genome shotgun (WGS) entry which is preliminary data.</text>
</comment>
<dbReference type="AlphaFoldDB" id="A0A8J3UUV5"/>
<evidence type="ECO:0000256" key="1">
    <source>
        <dbReference type="ARBA" id="ARBA00023015"/>
    </source>
</evidence>
<sequence length="203" mass="22738">MELSDAEILRRGLDAFAELGYQGASVRELAKRLGVSHNFINDRFGSKENFWRAVVDYEMQGLQKPLEDAFAVDADDAEKFGIVIKAFYTIAARSPQMHRIISEESVLESNRLDYLHSKYTNAFLEKLEPISRRLMESGRMPRLSMDIMFTAISGPAIVLTRGPLARRLGRAPLLPAAEWEQLTTSLAEVVLRGLLPAVLPSDS</sequence>
<dbReference type="GO" id="GO:0003700">
    <property type="term" value="F:DNA-binding transcription factor activity"/>
    <property type="evidence" value="ECO:0007669"/>
    <property type="project" value="TreeGrafter"/>
</dbReference>
<dbReference type="InterPro" id="IPR050109">
    <property type="entry name" value="HTH-type_TetR-like_transc_reg"/>
</dbReference>
<evidence type="ECO:0000256" key="3">
    <source>
        <dbReference type="ARBA" id="ARBA00023163"/>
    </source>
</evidence>
<feature type="DNA-binding region" description="H-T-H motif" evidence="4">
    <location>
        <begin position="25"/>
        <end position="44"/>
    </location>
</feature>
<dbReference type="GO" id="GO:0000976">
    <property type="term" value="F:transcription cis-regulatory region binding"/>
    <property type="evidence" value="ECO:0007669"/>
    <property type="project" value="TreeGrafter"/>
</dbReference>
<evidence type="ECO:0000256" key="4">
    <source>
        <dbReference type="PROSITE-ProRule" id="PRU00335"/>
    </source>
</evidence>
<dbReference type="Proteomes" id="UP000605992">
    <property type="component" value="Unassembled WGS sequence"/>
</dbReference>
<reference evidence="6" key="1">
    <citation type="submission" date="2021-01" db="EMBL/GenBank/DDBJ databases">
        <title>Whole genome shotgun sequence of Planotetraspora thailandica NBRC 104271.</title>
        <authorList>
            <person name="Komaki H."/>
            <person name="Tamura T."/>
        </authorList>
    </citation>
    <scope>NUCLEOTIDE SEQUENCE</scope>
    <source>
        <strain evidence="6">NBRC 104271</strain>
    </source>
</reference>
<dbReference type="InterPro" id="IPR009057">
    <property type="entry name" value="Homeodomain-like_sf"/>
</dbReference>
<dbReference type="PROSITE" id="PS50977">
    <property type="entry name" value="HTH_TETR_2"/>
    <property type="match status" value="1"/>
</dbReference>
<dbReference type="Pfam" id="PF00440">
    <property type="entry name" value="TetR_N"/>
    <property type="match status" value="1"/>
</dbReference>
<feature type="domain" description="HTH tetR-type" evidence="5">
    <location>
        <begin position="2"/>
        <end position="62"/>
    </location>
</feature>
<evidence type="ECO:0000313" key="7">
    <source>
        <dbReference type="Proteomes" id="UP000605992"/>
    </source>
</evidence>
<organism evidence="6 7">
    <name type="scientific">Planotetraspora thailandica</name>
    <dbReference type="NCBI Taxonomy" id="487172"/>
    <lineage>
        <taxon>Bacteria</taxon>
        <taxon>Bacillati</taxon>
        <taxon>Actinomycetota</taxon>
        <taxon>Actinomycetes</taxon>
        <taxon>Streptosporangiales</taxon>
        <taxon>Streptosporangiaceae</taxon>
        <taxon>Planotetraspora</taxon>
    </lineage>
</organism>
<keyword evidence="2 4" id="KW-0238">DNA-binding</keyword>
<keyword evidence="1" id="KW-0805">Transcription regulation</keyword>
<dbReference type="SUPFAM" id="SSF46689">
    <property type="entry name" value="Homeodomain-like"/>
    <property type="match status" value="1"/>
</dbReference>
<dbReference type="Gene3D" id="1.10.357.10">
    <property type="entry name" value="Tetracycline Repressor, domain 2"/>
    <property type="match status" value="1"/>
</dbReference>